<dbReference type="SMART" id="SM00256">
    <property type="entry name" value="FBOX"/>
    <property type="match status" value="1"/>
</dbReference>
<keyword evidence="3" id="KW-1185">Reference proteome</keyword>
<dbReference type="InterPro" id="IPR006553">
    <property type="entry name" value="Leu-rich_rpt_Cys-con_subtyp"/>
</dbReference>
<gene>
    <name evidence="2" type="ORF">FH972_015545</name>
</gene>
<proteinExistence type="predicted"/>
<dbReference type="Pfam" id="PF25372">
    <property type="entry name" value="DUF7885"/>
    <property type="match status" value="3"/>
</dbReference>
<dbReference type="Proteomes" id="UP000327013">
    <property type="component" value="Chromosome 6"/>
</dbReference>
<dbReference type="GO" id="GO:0019005">
    <property type="term" value="C:SCF ubiquitin ligase complex"/>
    <property type="evidence" value="ECO:0007669"/>
    <property type="project" value="TreeGrafter"/>
</dbReference>
<evidence type="ECO:0000313" key="2">
    <source>
        <dbReference type="EMBL" id="KAE8076927.1"/>
    </source>
</evidence>
<dbReference type="FunFam" id="3.80.10.10:FF:001196">
    <property type="entry name" value="F-box/LRR-repeat protein 4"/>
    <property type="match status" value="1"/>
</dbReference>
<dbReference type="PANTHER" id="PTHR13318">
    <property type="entry name" value="PARTNER OF PAIRED, ISOFORM B-RELATED"/>
    <property type="match status" value="1"/>
</dbReference>
<accession>A0A5N6RGJ4</accession>
<dbReference type="Gene3D" id="1.20.1280.50">
    <property type="match status" value="1"/>
</dbReference>
<dbReference type="EMBL" id="CM017326">
    <property type="protein sequence ID" value="KAE8076927.1"/>
    <property type="molecule type" value="Genomic_DNA"/>
</dbReference>
<dbReference type="OrthoDB" id="550575at2759"/>
<dbReference type="SMART" id="SM00367">
    <property type="entry name" value="LRR_CC"/>
    <property type="match status" value="16"/>
</dbReference>
<dbReference type="Gene3D" id="3.80.10.10">
    <property type="entry name" value="Ribonuclease Inhibitor"/>
    <property type="match status" value="3"/>
</dbReference>
<dbReference type="SUPFAM" id="SSF81383">
    <property type="entry name" value="F-box domain"/>
    <property type="match status" value="1"/>
</dbReference>
<dbReference type="CDD" id="cd22159">
    <property type="entry name" value="F-box_AtTIR1-like"/>
    <property type="match status" value="1"/>
</dbReference>
<dbReference type="SUPFAM" id="SSF52047">
    <property type="entry name" value="RNI-like"/>
    <property type="match status" value="2"/>
</dbReference>
<dbReference type="FunFam" id="1.20.1280.50:FF:000023">
    <property type="entry name" value="F-box/LRR-repeat protein 4"/>
    <property type="match status" value="1"/>
</dbReference>
<dbReference type="PANTHER" id="PTHR13318:SF41">
    <property type="entry name" value="F-BOX_LRR-REPEAT PROTEIN 4"/>
    <property type="match status" value="1"/>
</dbReference>
<dbReference type="InterPro" id="IPR057207">
    <property type="entry name" value="FBXL15_LRR"/>
</dbReference>
<feature type="domain" description="F-box" evidence="1">
    <location>
        <begin position="11"/>
        <end position="52"/>
    </location>
</feature>
<evidence type="ECO:0000313" key="3">
    <source>
        <dbReference type="Proteomes" id="UP000327013"/>
    </source>
</evidence>
<protein>
    <recommendedName>
        <fullName evidence="1">F-box domain-containing protein</fullName>
    </recommendedName>
</protein>
<dbReference type="InterPro" id="IPR036047">
    <property type="entry name" value="F-box-like_dom_sf"/>
</dbReference>
<dbReference type="InterPro" id="IPR032675">
    <property type="entry name" value="LRR_dom_sf"/>
</dbReference>
<dbReference type="Pfam" id="PF12937">
    <property type="entry name" value="F-box-like"/>
    <property type="match status" value="1"/>
</dbReference>
<dbReference type="InterPro" id="IPR001810">
    <property type="entry name" value="F-box_dom"/>
</dbReference>
<dbReference type="GO" id="GO:0031146">
    <property type="term" value="P:SCF-dependent proteasomal ubiquitin-dependent protein catabolic process"/>
    <property type="evidence" value="ECO:0007669"/>
    <property type="project" value="TreeGrafter"/>
</dbReference>
<evidence type="ECO:0000259" key="1">
    <source>
        <dbReference type="SMART" id="SM00256"/>
    </source>
</evidence>
<name>A0A5N6RGJ4_9ROSI</name>
<reference evidence="2 3" key="1">
    <citation type="submission" date="2019-06" db="EMBL/GenBank/DDBJ databases">
        <title>A chromosomal-level reference genome of Carpinus fangiana (Coryloideae, Betulaceae).</title>
        <authorList>
            <person name="Yang X."/>
            <person name="Wang Z."/>
            <person name="Zhang L."/>
            <person name="Hao G."/>
            <person name="Liu J."/>
            <person name="Yang Y."/>
        </authorList>
    </citation>
    <scope>NUCLEOTIDE SEQUENCE [LARGE SCALE GENOMIC DNA]</scope>
    <source>
        <strain evidence="2">Cfa_2016G</strain>
        <tissue evidence="2">Leaf</tissue>
    </source>
</reference>
<dbReference type="AlphaFoldDB" id="A0A5N6RGJ4"/>
<organism evidence="2 3">
    <name type="scientific">Carpinus fangiana</name>
    <dbReference type="NCBI Taxonomy" id="176857"/>
    <lineage>
        <taxon>Eukaryota</taxon>
        <taxon>Viridiplantae</taxon>
        <taxon>Streptophyta</taxon>
        <taxon>Embryophyta</taxon>
        <taxon>Tracheophyta</taxon>
        <taxon>Spermatophyta</taxon>
        <taxon>Magnoliopsida</taxon>
        <taxon>eudicotyledons</taxon>
        <taxon>Gunneridae</taxon>
        <taxon>Pentapetalae</taxon>
        <taxon>rosids</taxon>
        <taxon>fabids</taxon>
        <taxon>Fagales</taxon>
        <taxon>Betulaceae</taxon>
        <taxon>Carpinus</taxon>
    </lineage>
</organism>
<sequence length="671" mass="72229">MRGHDRINRCLPDELVMEIFRRLDAKPSRDACSLVCKRWLRLERVSRSTIRIGASGSPEHFVKLITRRFVNVRTVHVDERLSLPAQLGRRPSVESIRPLPNLRYAKEKGGSEGELETSYISDAGLTVLGEGFSKLEKLSLIWCNNVSSMGLVSVAQKCRLLKSLDLQGCYVGDPGIAAVGQCCKQLEDLNLRFCEGLSDMGVVELALGCGKSLKSLGVAACAKITDISLEAVGLHCTSLETLSLDSEFISNKGLLAVAKGCPLLKVLKLQCINVTDEALAAVGTCCLSLEMLAVCSLQKFTDMGLRAIGNGCKKLKSLTLSDCYLLSDKGLEAIASGCKELTHLEVNGCHNIGTMGVESIGKSCQQLTELALLFCQKIGNNALLEVGRGCKFLQALHLVDCSSIGDEGPNSLYEKPVSVAANPPLSLEIYRFSSTAQLYRETTSFELTPLIVISLGDLSIWGWGGSAGGLCIGDLGISNWPTRGGNTEMMREVHDTWIGNKGIVAIGEHCKSLTDLSLRFCDRVGDEALVAIGQGCSLYHLNVSGCHQIGDAGITAIARGCPQLISLDVSVLQNLGDMAMVELGEGCPLLKEVLLSHCHHITDVGITHLVTNCTLLESCHMVYCPGITAAGVATVVSSCPNIKKVLVEKWKVSQRTKRRAGSVISYLCMDL</sequence>